<accession>A0A4S3KIC1</accession>
<keyword evidence="2" id="KW-1185">Reference proteome</keyword>
<evidence type="ECO:0000313" key="1">
    <source>
        <dbReference type="EMBL" id="THD08369.1"/>
    </source>
</evidence>
<dbReference type="STRING" id="993689.GCA_002077135_00577"/>
<organism evidence="1 2">
    <name type="scientific">Metallibacterium scheffleri</name>
    <dbReference type="NCBI Taxonomy" id="993689"/>
    <lineage>
        <taxon>Bacteria</taxon>
        <taxon>Pseudomonadati</taxon>
        <taxon>Pseudomonadota</taxon>
        <taxon>Gammaproteobacteria</taxon>
        <taxon>Lysobacterales</taxon>
        <taxon>Rhodanobacteraceae</taxon>
        <taxon>Metallibacterium</taxon>
    </lineage>
</organism>
<dbReference type="AlphaFoldDB" id="A0A4S3KIC1"/>
<reference evidence="1 2" key="1">
    <citation type="submission" date="2017-02" db="EMBL/GenBank/DDBJ databases">
        <title>Whole genome sequencing of Metallibacterium scheffleri DSM 24874 (T).</title>
        <authorList>
            <person name="Kumar S."/>
            <person name="Patil P."/>
            <person name="Patil P.B."/>
        </authorList>
    </citation>
    <scope>NUCLEOTIDE SEQUENCE [LARGE SCALE GENOMIC DNA]</scope>
    <source>
        <strain evidence="1 2">DSM 24874</strain>
    </source>
</reference>
<comment type="caution">
    <text evidence="1">The sequence shown here is derived from an EMBL/GenBank/DDBJ whole genome shotgun (WGS) entry which is preliminary data.</text>
</comment>
<evidence type="ECO:0000313" key="2">
    <source>
        <dbReference type="Proteomes" id="UP000307749"/>
    </source>
</evidence>
<dbReference type="EMBL" id="MWQO01000050">
    <property type="protein sequence ID" value="THD08369.1"/>
    <property type="molecule type" value="Genomic_DNA"/>
</dbReference>
<sequence>MGGRSKTSGWRWADAAFFAAVGDARPFTLGGHDLTWAPEAELGWIGPRPVNARNVHEYMTHPVWMAMGGARVSGFWRQAFLGFDVALTKNRTGALSSPYEFVSTLGWQGTHYLLALRHISNASFHEPNLGETMLLVGFRF</sequence>
<name>A0A4S3KIC1_9GAMM</name>
<protein>
    <recommendedName>
        <fullName evidence="3">Lipid A 3-O-deacylase</fullName>
    </recommendedName>
</protein>
<evidence type="ECO:0008006" key="3">
    <source>
        <dbReference type="Google" id="ProtNLM"/>
    </source>
</evidence>
<gene>
    <name evidence="1" type="ORF">B1806_13295</name>
</gene>
<dbReference type="Proteomes" id="UP000307749">
    <property type="component" value="Unassembled WGS sequence"/>
</dbReference>
<proteinExistence type="predicted"/>
<dbReference type="OrthoDB" id="5952859at2"/>